<dbReference type="PROSITE" id="PS51819">
    <property type="entry name" value="VOC"/>
    <property type="match status" value="1"/>
</dbReference>
<dbReference type="Proteomes" id="UP000583556">
    <property type="component" value="Unassembled WGS sequence"/>
</dbReference>
<protein>
    <submittedName>
        <fullName evidence="3">Glyoxalase/bleomycin resistance/dioxygenase family protein</fullName>
    </submittedName>
</protein>
<keyword evidence="3" id="KW-0560">Oxidoreductase</keyword>
<dbReference type="InterPro" id="IPR037523">
    <property type="entry name" value="VOC_core"/>
</dbReference>
<dbReference type="SUPFAM" id="SSF54593">
    <property type="entry name" value="Glyoxalase/Bleomycin resistance protein/Dihydroxybiphenyl dioxygenase"/>
    <property type="match status" value="1"/>
</dbReference>
<dbReference type="InterPro" id="IPR004360">
    <property type="entry name" value="Glyas_Fos-R_dOase_dom"/>
</dbReference>
<sequence>MSIGARGIQHIGVSVPDLDKAREFYLDLLGAEEVGPPLEWSANPFIDAVVGLKDSAARQFMCRLGNAYIEVFEYLAPRSAPQDPDQGVNRYGYTHFAVQVEDIQSCYQRLLDAGIRVHTPPSMDGITVDAQGRKQGYAATYCRDFFGNVFEIMEIYSDEQIRPVWRAGEGVIAAS</sequence>
<keyword evidence="1" id="KW-0479">Metal-binding</keyword>
<keyword evidence="3" id="KW-0223">Dioxygenase</keyword>
<organism evidence="3 4">
    <name type="scientific">Novosphingobium olei</name>
    <dbReference type="NCBI Taxonomy" id="2728851"/>
    <lineage>
        <taxon>Bacteria</taxon>
        <taxon>Pseudomonadati</taxon>
        <taxon>Pseudomonadota</taxon>
        <taxon>Alphaproteobacteria</taxon>
        <taxon>Sphingomonadales</taxon>
        <taxon>Sphingomonadaceae</taxon>
        <taxon>Novosphingobium</taxon>
    </lineage>
</organism>
<evidence type="ECO:0000259" key="2">
    <source>
        <dbReference type="PROSITE" id="PS51819"/>
    </source>
</evidence>
<accession>A0A7Y0G871</accession>
<evidence type="ECO:0000256" key="1">
    <source>
        <dbReference type="ARBA" id="ARBA00022723"/>
    </source>
</evidence>
<name>A0A7Y0G871_9SPHN</name>
<dbReference type="PANTHER" id="PTHR43048">
    <property type="entry name" value="METHYLMALONYL-COA EPIMERASE"/>
    <property type="match status" value="1"/>
</dbReference>
<evidence type="ECO:0000313" key="3">
    <source>
        <dbReference type="EMBL" id="NML92706.1"/>
    </source>
</evidence>
<dbReference type="InterPro" id="IPR029068">
    <property type="entry name" value="Glyas_Bleomycin-R_OHBP_Dase"/>
</dbReference>
<gene>
    <name evidence="3" type="ORF">HHL27_03335</name>
</gene>
<dbReference type="AlphaFoldDB" id="A0A7Y0G871"/>
<keyword evidence="4" id="KW-1185">Reference proteome</keyword>
<reference evidence="3 4" key="1">
    <citation type="submission" date="2020-04" db="EMBL/GenBank/DDBJ databases">
        <title>Novosphingobium sp. TW-4 isolated from soil.</title>
        <authorList>
            <person name="Dahal R.H."/>
            <person name="Chaudhary D.K."/>
        </authorList>
    </citation>
    <scope>NUCLEOTIDE SEQUENCE [LARGE SCALE GENOMIC DNA]</scope>
    <source>
        <strain evidence="3 4">TW-4</strain>
    </source>
</reference>
<dbReference type="PANTHER" id="PTHR43048:SF6">
    <property type="entry name" value="BLR8189 PROTEIN"/>
    <property type="match status" value="1"/>
</dbReference>
<evidence type="ECO:0000313" key="4">
    <source>
        <dbReference type="Proteomes" id="UP000583556"/>
    </source>
</evidence>
<dbReference type="GO" id="GO:0046491">
    <property type="term" value="P:L-methylmalonyl-CoA metabolic process"/>
    <property type="evidence" value="ECO:0007669"/>
    <property type="project" value="TreeGrafter"/>
</dbReference>
<dbReference type="EMBL" id="JABBGM010000001">
    <property type="protein sequence ID" value="NML92706.1"/>
    <property type="molecule type" value="Genomic_DNA"/>
</dbReference>
<dbReference type="InterPro" id="IPR051785">
    <property type="entry name" value="MMCE/EMCE_epimerase"/>
</dbReference>
<dbReference type="Gene3D" id="3.10.180.10">
    <property type="entry name" value="2,3-Dihydroxybiphenyl 1,2-Dioxygenase, domain 1"/>
    <property type="match status" value="1"/>
</dbReference>
<dbReference type="GO" id="GO:0051213">
    <property type="term" value="F:dioxygenase activity"/>
    <property type="evidence" value="ECO:0007669"/>
    <property type="project" value="UniProtKB-KW"/>
</dbReference>
<dbReference type="GO" id="GO:0046872">
    <property type="term" value="F:metal ion binding"/>
    <property type="evidence" value="ECO:0007669"/>
    <property type="project" value="UniProtKB-KW"/>
</dbReference>
<dbReference type="RefSeq" id="WP_169491921.1">
    <property type="nucleotide sequence ID" value="NZ_JABBGM010000001.1"/>
</dbReference>
<feature type="domain" description="VOC" evidence="2">
    <location>
        <begin position="7"/>
        <end position="155"/>
    </location>
</feature>
<dbReference type="GO" id="GO:0004493">
    <property type="term" value="F:methylmalonyl-CoA epimerase activity"/>
    <property type="evidence" value="ECO:0007669"/>
    <property type="project" value="TreeGrafter"/>
</dbReference>
<dbReference type="Pfam" id="PF00903">
    <property type="entry name" value="Glyoxalase"/>
    <property type="match status" value="1"/>
</dbReference>
<proteinExistence type="predicted"/>
<comment type="caution">
    <text evidence="3">The sequence shown here is derived from an EMBL/GenBank/DDBJ whole genome shotgun (WGS) entry which is preliminary data.</text>
</comment>